<comment type="caution">
    <text evidence="1">The sequence shown here is derived from an EMBL/GenBank/DDBJ whole genome shotgun (WGS) entry which is preliminary data.</text>
</comment>
<dbReference type="RefSeq" id="WP_132777871.1">
    <property type="nucleotide sequence ID" value="NZ_SMBZ01000023.1"/>
</dbReference>
<dbReference type="EMBL" id="SMBZ01000023">
    <property type="protein sequence ID" value="TCV12601.1"/>
    <property type="molecule type" value="Genomic_DNA"/>
</dbReference>
<proteinExistence type="predicted"/>
<dbReference type="Proteomes" id="UP000295197">
    <property type="component" value="Unassembled WGS sequence"/>
</dbReference>
<dbReference type="AlphaFoldDB" id="A0A4R3VVJ0"/>
<dbReference type="OrthoDB" id="1340494at2"/>
<protein>
    <submittedName>
        <fullName evidence="1">Uncharacterized protein</fullName>
    </submittedName>
</protein>
<sequence>MFQNYATEVLKFYEKKKASQELSVNLQHPTAGNLKSDCMALYKKPCNRVDLFMLKSFFGRSHEEQFHMSALRIFDRDKFKPLSNFILKGTKTNEKNVELLAWLIDFKPRPYAIYEKSIENDKELNMSGEAKSTVSEQCIDMPTAPVSEGIADTDTVVSKIFSWNPFKNPNIKSQEICREPKKANVYDELMSQYGCINNEDKTIVVEYPSGAKVHIDAKEIELIAQLVKM</sequence>
<organism evidence="1 2">
    <name type="scientific">Sphingobacterium alimentarium</name>
    <dbReference type="NCBI Taxonomy" id="797292"/>
    <lineage>
        <taxon>Bacteria</taxon>
        <taxon>Pseudomonadati</taxon>
        <taxon>Bacteroidota</taxon>
        <taxon>Sphingobacteriia</taxon>
        <taxon>Sphingobacteriales</taxon>
        <taxon>Sphingobacteriaceae</taxon>
        <taxon>Sphingobacterium</taxon>
    </lineage>
</organism>
<reference evidence="1 2" key="1">
    <citation type="submission" date="2019-03" db="EMBL/GenBank/DDBJ databases">
        <title>Genomic Encyclopedia of Type Strains, Phase IV (KMG-IV): sequencing the most valuable type-strain genomes for metagenomic binning, comparative biology and taxonomic classification.</title>
        <authorList>
            <person name="Goeker M."/>
        </authorList>
    </citation>
    <scope>NUCLEOTIDE SEQUENCE [LARGE SCALE GENOMIC DNA]</scope>
    <source>
        <strain evidence="1 2">DSM 22362</strain>
    </source>
</reference>
<name>A0A4R3VVJ0_9SPHI</name>
<evidence type="ECO:0000313" key="2">
    <source>
        <dbReference type="Proteomes" id="UP000295197"/>
    </source>
</evidence>
<evidence type="ECO:0000313" key="1">
    <source>
        <dbReference type="EMBL" id="TCV12601.1"/>
    </source>
</evidence>
<gene>
    <name evidence="1" type="ORF">EDC17_102355</name>
</gene>
<accession>A0A4R3VVJ0</accession>
<keyword evidence="2" id="KW-1185">Reference proteome</keyword>